<accession>A0A8H4T0R1</accession>
<dbReference type="EMBL" id="JABFAI010000246">
    <property type="protein sequence ID" value="KAF4949131.1"/>
    <property type="molecule type" value="Genomic_DNA"/>
</dbReference>
<dbReference type="OrthoDB" id="5095933at2759"/>
<proteinExistence type="predicted"/>
<reference evidence="2" key="1">
    <citation type="journal article" date="2020" name="BMC Genomics">
        <title>Correction to: Identification and distribution of gene clusters required for synthesis of sphingolipid metabolism inhibitors in diverse species of the filamentous fungus Fusarium.</title>
        <authorList>
            <person name="Kim H.S."/>
            <person name="Lohmar J.M."/>
            <person name="Busman M."/>
            <person name="Brown D.W."/>
            <person name="Naumann T.A."/>
            <person name="Divon H.H."/>
            <person name="Lysoe E."/>
            <person name="Uhlig S."/>
            <person name="Proctor R.H."/>
        </authorList>
    </citation>
    <scope>NUCLEOTIDE SEQUENCE</scope>
    <source>
        <strain evidence="2">NRRL 45417</strain>
    </source>
</reference>
<organism evidence="2 3">
    <name type="scientific">Fusarium gaditjirri</name>
    <dbReference type="NCBI Taxonomy" id="282569"/>
    <lineage>
        <taxon>Eukaryota</taxon>
        <taxon>Fungi</taxon>
        <taxon>Dikarya</taxon>
        <taxon>Ascomycota</taxon>
        <taxon>Pezizomycotina</taxon>
        <taxon>Sordariomycetes</taxon>
        <taxon>Hypocreomycetidae</taxon>
        <taxon>Hypocreales</taxon>
        <taxon>Nectriaceae</taxon>
        <taxon>Fusarium</taxon>
        <taxon>Fusarium nisikadoi species complex</taxon>
    </lineage>
</organism>
<evidence type="ECO:0000313" key="3">
    <source>
        <dbReference type="Proteomes" id="UP000604273"/>
    </source>
</evidence>
<dbReference type="Proteomes" id="UP000604273">
    <property type="component" value="Unassembled WGS sequence"/>
</dbReference>
<feature type="region of interest" description="Disordered" evidence="1">
    <location>
        <begin position="71"/>
        <end position="97"/>
    </location>
</feature>
<evidence type="ECO:0000256" key="1">
    <source>
        <dbReference type="SAM" id="MobiDB-lite"/>
    </source>
</evidence>
<keyword evidence="3" id="KW-1185">Reference proteome</keyword>
<gene>
    <name evidence="2" type="ORF">FGADI_9135</name>
</gene>
<name>A0A8H4T0R1_9HYPO</name>
<dbReference type="PANTHER" id="PTHR33481">
    <property type="entry name" value="REVERSE TRANSCRIPTASE"/>
    <property type="match status" value="1"/>
</dbReference>
<protein>
    <recommendedName>
        <fullName evidence="4">Reverse transcriptase domain-containing protein</fullName>
    </recommendedName>
</protein>
<sequence length="378" mass="44083">MLADEIKKLKQQNVEVHIFSYVDDTYLMAVSPSYKENCSILKVFHDLIVEWVKGAHLYFSPEKSLVMHFQRPVSSDKQKSDRRKHEHFGSNNNPKAEPPYTLLPDLDEIRNNPNCFQHEKLLVLGLMLDPKLSFEHHLTLIEEKVETSLRYQRRISGANWGMTLQNTRKYYICNIRSVISYACAAWFVWCVEKQGLHYSLPVGQIARLQKLQYKCILLLSGAIHGAPRLALQKECHIDSIESFLYRMSMSCRAKSLKARPHDFWFNKQPEHHEDRRFHGNFDKYEDNAFEVLDRKARGLVEEAGKRFQITWKCLSETIVLEAWRNPVNRNKAIRQQAIRQADEASTAIWKAHLRSPLPTNLLRSRGNGLVGVWLTIRA</sequence>
<dbReference type="AlphaFoldDB" id="A0A8H4T0R1"/>
<evidence type="ECO:0008006" key="4">
    <source>
        <dbReference type="Google" id="ProtNLM"/>
    </source>
</evidence>
<evidence type="ECO:0000313" key="2">
    <source>
        <dbReference type="EMBL" id="KAF4949131.1"/>
    </source>
</evidence>
<comment type="caution">
    <text evidence="2">The sequence shown here is derived from an EMBL/GenBank/DDBJ whole genome shotgun (WGS) entry which is preliminary data.</text>
</comment>
<dbReference type="PANTHER" id="PTHR33481:SF1">
    <property type="entry name" value="ENDONUCLEASE_EXONUCLEASE_PHOSPHATASE DOMAIN-CONTAINING PROTEIN-RELATED"/>
    <property type="match status" value="1"/>
</dbReference>
<reference evidence="2" key="2">
    <citation type="submission" date="2020-05" db="EMBL/GenBank/DDBJ databases">
        <authorList>
            <person name="Kim H.-S."/>
            <person name="Proctor R.H."/>
            <person name="Brown D.W."/>
        </authorList>
    </citation>
    <scope>NUCLEOTIDE SEQUENCE</scope>
    <source>
        <strain evidence="2">NRRL 45417</strain>
    </source>
</reference>